<dbReference type="EMBL" id="UHIA01000002">
    <property type="protein sequence ID" value="SUO90213.1"/>
    <property type="molecule type" value="Genomic_DNA"/>
</dbReference>
<sequence>MRAGEKLYEELLIDKENAQKTLHDSIFLAREKLFPYDEIVTVIERMAVLEESENDLEWVLEQLEYYVDGYKRSQDVRNYSA</sequence>
<evidence type="ECO:0000259" key="1">
    <source>
        <dbReference type="Pfam" id="PF02719"/>
    </source>
</evidence>
<reference evidence="2 3" key="1">
    <citation type="submission" date="2018-06" db="EMBL/GenBank/DDBJ databases">
        <authorList>
            <consortium name="Pathogen Informatics"/>
            <person name="Doyle S."/>
        </authorList>
    </citation>
    <scope>NUCLEOTIDE SEQUENCE [LARGE SCALE GENOMIC DNA]</scope>
    <source>
        <strain evidence="2 3">NCTC10717</strain>
    </source>
</reference>
<keyword evidence="3" id="KW-1185">Reference proteome</keyword>
<dbReference type="Pfam" id="PF02719">
    <property type="entry name" value="Polysacc_synt_2"/>
    <property type="match status" value="1"/>
</dbReference>
<proteinExistence type="predicted"/>
<feature type="domain" description="Polysaccharide biosynthesis protein CapD-like" evidence="1">
    <location>
        <begin position="1"/>
        <end position="30"/>
    </location>
</feature>
<dbReference type="Proteomes" id="UP000254575">
    <property type="component" value="Unassembled WGS sequence"/>
</dbReference>
<protein>
    <recommendedName>
        <fullName evidence="1">Polysaccharide biosynthesis protein CapD-like domain-containing protein</fullName>
    </recommendedName>
</protein>
<gene>
    <name evidence="2" type="ORF">NCTC10717_00008</name>
</gene>
<accession>A0A380MHM8</accession>
<name>A0A380MHM8_9GAMM</name>
<dbReference type="InterPro" id="IPR003869">
    <property type="entry name" value="Polysac_CapD-like"/>
</dbReference>
<evidence type="ECO:0000313" key="2">
    <source>
        <dbReference type="EMBL" id="SUO90213.1"/>
    </source>
</evidence>
<evidence type="ECO:0000313" key="3">
    <source>
        <dbReference type="Proteomes" id="UP000254575"/>
    </source>
</evidence>
<organism evidence="2 3">
    <name type="scientific">Suttonella indologenes</name>
    <dbReference type="NCBI Taxonomy" id="13276"/>
    <lineage>
        <taxon>Bacteria</taxon>
        <taxon>Pseudomonadati</taxon>
        <taxon>Pseudomonadota</taxon>
        <taxon>Gammaproteobacteria</taxon>
        <taxon>Cardiobacteriales</taxon>
        <taxon>Cardiobacteriaceae</taxon>
        <taxon>Suttonella</taxon>
    </lineage>
</organism>
<dbReference type="AlphaFoldDB" id="A0A380MHM8"/>